<evidence type="ECO:0000256" key="1">
    <source>
        <dbReference type="ARBA" id="ARBA00007462"/>
    </source>
</evidence>
<evidence type="ECO:0000313" key="2">
    <source>
        <dbReference type="EMBL" id="CAG8566813.1"/>
    </source>
</evidence>
<comment type="caution">
    <text evidence="2">The sequence shown here is derived from an EMBL/GenBank/DDBJ whole genome shotgun (WGS) entry which is preliminary data.</text>
</comment>
<protein>
    <submittedName>
        <fullName evidence="2">9752_t:CDS:1</fullName>
    </submittedName>
</protein>
<dbReference type="GO" id="GO:0030687">
    <property type="term" value="C:preribosome, large subunit precursor"/>
    <property type="evidence" value="ECO:0007669"/>
    <property type="project" value="TreeGrafter"/>
</dbReference>
<evidence type="ECO:0000313" key="3">
    <source>
        <dbReference type="Proteomes" id="UP000789342"/>
    </source>
</evidence>
<gene>
    <name evidence="2" type="ORF">AMORRO_LOCUS6277</name>
</gene>
<dbReference type="Pfam" id="PF07890">
    <property type="entry name" value="Rrp15p"/>
    <property type="match status" value="1"/>
</dbReference>
<dbReference type="Proteomes" id="UP000789342">
    <property type="component" value="Unassembled WGS sequence"/>
</dbReference>
<sequence>MSDEFAAAINKILKSSVNSSDRNVPILSRSKNIERLLDEAKLEYRARKAINIEKKKIASKDRVKTDFATIDAERKLRKVATRGVVQLFNAIRVSQKVVDDAVKEVGGRQKFTSGEAKEVANMSKDTFLEILKGN</sequence>
<proteinExistence type="inferred from homology"/>
<organism evidence="2 3">
    <name type="scientific">Acaulospora morrowiae</name>
    <dbReference type="NCBI Taxonomy" id="94023"/>
    <lineage>
        <taxon>Eukaryota</taxon>
        <taxon>Fungi</taxon>
        <taxon>Fungi incertae sedis</taxon>
        <taxon>Mucoromycota</taxon>
        <taxon>Glomeromycotina</taxon>
        <taxon>Glomeromycetes</taxon>
        <taxon>Diversisporales</taxon>
        <taxon>Acaulosporaceae</taxon>
        <taxon>Acaulospora</taxon>
    </lineage>
</organism>
<dbReference type="GO" id="GO:0000470">
    <property type="term" value="P:maturation of LSU-rRNA"/>
    <property type="evidence" value="ECO:0007669"/>
    <property type="project" value="TreeGrafter"/>
</dbReference>
<dbReference type="OrthoDB" id="20949at2759"/>
<keyword evidence="3" id="KW-1185">Reference proteome</keyword>
<dbReference type="PANTHER" id="PTHR13245">
    <property type="entry name" value="RRP15-LIKE PROTEIN"/>
    <property type="match status" value="1"/>
</dbReference>
<dbReference type="AlphaFoldDB" id="A0A9N9FXD9"/>
<dbReference type="InterPro" id="IPR012459">
    <property type="entry name" value="Rrp15"/>
</dbReference>
<accession>A0A9N9FXD9</accession>
<comment type="similarity">
    <text evidence="1">Belongs to the RRP15 family.</text>
</comment>
<dbReference type="GO" id="GO:0000460">
    <property type="term" value="P:maturation of 5.8S rRNA"/>
    <property type="evidence" value="ECO:0007669"/>
    <property type="project" value="TreeGrafter"/>
</dbReference>
<dbReference type="EMBL" id="CAJVPV010004118">
    <property type="protein sequence ID" value="CAG8566813.1"/>
    <property type="molecule type" value="Genomic_DNA"/>
</dbReference>
<dbReference type="PANTHER" id="PTHR13245:SF14">
    <property type="entry name" value="RRP15-LIKE PROTEIN"/>
    <property type="match status" value="1"/>
</dbReference>
<name>A0A9N9FXD9_9GLOM</name>
<reference evidence="2" key="1">
    <citation type="submission" date="2021-06" db="EMBL/GenBank/DDBJ databases">
        <authorList>
            <person name="Kallberg Y."/>
            <person name="Tangrot J."/>
            <person name="Rosling A."/>
        </authorList>
    </citation>
    <scope>NUCLEOTIDE SEQUENCE</scope>
    <source>
        <strain evidence="2">CL551</strain>
    </source>
</reference>